<feature type="transmembrane region" description="Helical" evidence="12">
    <location>
        <begin position="12"/>
        <end position="36"/>
    </location>
</feature>
<dbReference type="Gene3D" id="6.10.340.10">
    <property type="match status" value="1"/>
</dbReference>
<name>A0A8J3TXI9_9ACTN</name>
<evidence type="ECO:0000256" key="8">
    <source>
        <dbReference type="ARBA" id="ARBA00022989"/>
    </source>
</evidence>
<keyword evidence="10 12" id="KW-0472">Membrane</keyword>
<dbReference type="SMART" id="SM00304">
    <property type="entry name" value="HAMP"/>
    <property type="match status" value="1"/>
</dbReference>
<evidence type="ECO:0000256" key="5">
    <source>
        <dbReference type="ARBA" id="ARBA00022679"/>
    </source>
</evidence>
<evidence type="ECO:0000256" key="4">
    <source>
        <dbReference type="ARBA" id="ARBA00022553"/>
    </source>
</evidence>
<comment type="subcellular location">
    <subcellularLocation>
        <location evidence="2">Cell membrane</location>
    </subcellularLocation>
</comment>
<feature type="domain" description="Histidine kinase" evidence="13">
    <location>
        <begin position="173"/>
        <end position="387"/>
    </location>
</feature>
<dbReference type="CDD" id="cd00082">
    <property type="entry name" value="HisKA"/>
    <property type="match status" value="1"/>
</dbReference>
<evidence type="ECO:0000256" key="1">
    <source>
        <dbReference type="ARBA" id="ARBA00000085"/>
    </source>
</evidence>
<evidence type="ECO:0000256" key="10">
    <source>
        <dbReference type="ARBA" id="ARBA00023136"/>
    </source>
</evidence>
<feature type="transmembrane region" description="Helical" evidence="12">
    <location>
        <begin position="89"/>
        <end position="111"/>
    </location>
</feature>
<dbReference type="Pfam" id="PF00672">
    <property type="entry name" value="HAMP"/>
    <property type="match status" value="1"/>
</dbReference>
<dbReference type="CDD" id="cd06225">
    <property type="entry name" value="HAMP"/>
    <property type="match status" value="1"/>
</dbReference>
<dbReference type="PANTHER" id="PTHR45436">
    <property type="entry name" value="SENSOR HISTIDINE KINASE YKOH"/>
    <property type="match status" value="1"/>
</dbReference>
<dbReference type="PANTHER" id="PTHR45436:SF5">
    <property type="entry name" value="SENSOR HISTIDINE KINASE TRCS"/>
    <property type="match status" value="1"/>
</dbReference>
<keyword evidence="16" id="KW-1185">Reference proteome</keyword>
<dbReference type="RefSeq" id="WP_377344367.1">
    <property type="nucleotide sequence ID" value="NZ_JBHTHH010000032.1"/>
</dbReference>
<dbReference type="InterPro" id="IPR005467">
    <property type="entry name" value="His_kinase_dom"/>
</dbReference>
<dbReference type="AlphaFoldDB" id="A0A8J3TXI9"/>
<keyword evidence="5" id="KW-0808">Transferase</keyword>
<dbReference type="SUPFAM" id="SSF158472">
    <property type="entry name" value="HAMP domain-like"/>
    <property type="match status" value="1"/>
</dbReference>
<comment type="catalytic activity">
    <reaction evidence="1">
        <text>ATP + protein L-histidine = ADP + protein N-phospho-L-histidine.</text>
        <dbReference type="EC" id="2.7.13.3"/>
    </reaction>
</comment>
<dbReference type="PRINTS" id="PR00344">
    <property type="entry name" value="BCTRLSENSOR"/>
</dbReference>
<keyword evidence="4" id="KW-0597">Phosphoprotein</keyword>
<reference evidence="15 16" key="1">
    <citation type="submission" date="2021-01" db="EMBL/GenBank/DDBJ databases">
        <title>Whole genome shotgun sequence of Planotetraspora mira NBRC 15435.</title>
        <authorList>
            <person name="Komaki H."/>
            <person name="Tamura T."/>
        </authorList>
    </citation>
    <scope>NUCLEOTIDE SEQUENCE [LARGE SCALE GENOMIC DNA]</scope>
    <source>
        <strain evidence="15 16">NBRC 15435</strain>
    </source>
</reference>
<feature type="compositionally biased region" description="Polar residues" evidence="11">
    <location>
        <begin position="395"/>
        <end position="406"/>
    </location>
</feature>
<accession>A0A8J3TXI9</accession>
<dbReference type="SUPFAM" id="SSF55874">
    <property type="entry name" value="ATPase domain of HSP90 chaperone/DNA topoisomerase II/histidine kinase"/>
    <property type="match status" value="1"/>
</dbReference>
<evidence type="ECO:0000256" key="3">
    <source>
        <dbReference type="ARBA" id="ARBA00012438"/>
    </source>
</evidence>
<dbReference type="Gene3D" id="1.10.287.130">
    <property type="match status" value="1"/>
</dbReference>
<gene>
    <name evidence="15" type="ORF">Pmi06nite_83400</name>
</gene>
<evidence type="ECO:0000259" key="14">
    <source>
        <dbReference type="PROSITE" id="PS50885"/>
    </source>
</evidence>
<dbReference type="Pfam" id="PF02518">
    <property type="entry name" value="HATPase_c"/>
    <property type="match status" value="1"/>
</dbReference>
<evidence type="ECO:0000313" key="15">
    <source>
        <dbReference type="EMBL" id="GII34898.1"/>
    </source>
</evidence>
<dbReference type="Pfam" id="PF00512">
    <property type="entry name" value="HisKA"/>
    <property type="match status" value="1"/>
</dbReference>
<sequence>MRPRWKHPSIRLRLTLVYAVVLVATCAALLALNYALLYQSLYRNIHGPTPDEVKAAFIDQPGSDPKVVAMHRDDAEIARLRADTLLNTAGTSAIALGITAMVGLGVSWVVAGRMLRPLRTLTAATRRISQDRLHERVALTGPRDELKELADTFDEMVARLEASFSSQRRFVADASHELRTPLAIVRTGAEVLLAKRESTHEQWEAMARRVLAANGRAERLLDGLLALARSDSGVIAHEAHDLAVAAAGALSEADDEAEAAGLSVTTDLRPALVVGDPVLLDRLVRNLVDNAIRHNHPGGWIQVDTGGRDGEAVVTVRNSGEAIAPAEVDRLFEPFQRLKSDRTAGARSTGLGLAIVRSIVDAHDGTVAAAPNAEGGLAVTVTLPAGDALPAPTEPSDQIPTQWPDK</sequence>
<dbReference type="InterPro" id="IPR003594">
    <property type="entry name" value="HATPase_dom"/>
</dbReference>
<dbReference type="PROSITE" id="PS50109">
    <property type="entry name" value="HIS_KIN"/>
    <property type="match status" value="1"/>
</dbReference>
<feature type="domain" description="HAMP" evidence="14">
    <location>
        <begin position="112"/>
        <end position="165"/>
    </location>
</feature>
<organism evidence="15 16">
    <name type="scientific">Planotetraspora mira</name>
    <dbReference type="NCBI Taxonomy" id="58121"/>
    <lineage>
        <taxon>Bacteria</taxon>
        <taxon>Bacillati</taxon>
        <taxon>Actinomycetota</taxon>
        <taxon>Actinomycetes</taxon>
        <taxon>Streptosporangiales</taxon>
        <taxon>Streptosporangiaceae</taxon>
        <taxon>Planotetraspora</taxon>
    </lineage>
</organism>
<keyword evidence="8 12" id="KW-1133">Transmembrane helix</keyword>
<dbReference type="EMBL" id="BOOO01000064">
    <property type="protein sequence ID" value="GII34898.1"/>
    <property type="molecule type" value="Genomic_DNA"/>
</dbReference>
<evidence type="ECO:0000256" key="2">
    <source>
        <dbReference type="ARBA" id="ARBA00004236"/>
    </source>
</evidence>
<comment type="caution">
    <text evidence="15">The sequence shown here is derived from an EMBL/GenBank/DDBJ whole genome shotgun (WGS) entry which is preliminary data.</text>
</comment>
<dbReference type="InterPro" id="IPR004358">
    <property type="entry name" value="Sig_transdc_His_kin-like_C"/>
</dbReference>
<dbReference type="InterPro" id="IPR003661">
    <property type="entry name" value="HisK_dim/P_dom"/>
</dbReference>
<evidence type="ECO:0000256" key="7">
    <source>
        <dbReference type="ARBA" id="ARBA00022777"/>
    </source>
</evidence>
<keyword evidence="6 12" id="KW-0812">Transmembrane</keyword>
<dbReference type="CDD" id="cd00075">
    <property type="entry name" value="HATPase"/>
    <property type="match status" value="1"/>
</dbReference>
<evidence type="ECO:0000313" key="16">
    <source>
        <dbReference type="Proteomes" id="UP000650628"/>
    </source>
</evidence>
<evidence type="ECO:0000256" key="9">
    <source>
        <dbReference type="ARBA" id="ARBA00023012"/>
    </source>
</evidence>
<dbReference type="SUPFAM" id="SSF47384">
    <property type="entry name" value="Homodimeric domain of signal transducing histidine kinase"/>
    <property type="match status" value="1"/>
</dbReference>
<dbReference type="InterPro" id="IPR036890">
    <property type="entry name" value="HATPase_C_sf"/>
</dbReference>
<dbReference type="InterPro" id="IPR003660">
    <property type="entry name" value="HAMP_dom"/>
</dbReference>
<keyword evidence="7 15" id="KW-0418">Kinase</keyword>
<dbReference type="GO" id="GO:0005886">
    <property type="term" value="C:plasma membrane"/>
    <property type="evidence" value="ECO:0007669"/>
    <property type="project" value="UniProtKB-SubCell"/>
</dbReference>
<keyword evidence="9" id="KW-0902">Two-component regulatory system</keyword>
<evidence type="ECO:0000256" key="11">
    <source>
        <dbReference type="SAM" id="MobiDB-lite"/>
    </source>
</evidence>
<dbReference type="EC" id="2.7.13.3" evidence="3"/>
<dbReference type="InterPro" id="IPR050428">
    <property type="entry name" value="TCS_sensor_his_kinase"/>
</dbReference>
<feature type="region of interest" description="Disordered" evidence="11">
    <location>
        <begin position="386"/>
        <end position="406"/>
    </location>
</feature>
<protein>
    <recommendedName>
        <fullName evidence="3">histidine kinase</fullName>
        <ecNumber evidence="3">2.7.13.3</ecNumber>
    </recommendedName>
</protein>
<evidence type="ECO:0000256" key="12">
    <source>
        <dbReference type="SAM" id="Phobius"/>
    </source>
</evidence>
<dbReference type="GO" id="GO:0000155">
    <property type="term" value="F:phosphorelay sensor kinase activity"/>
    <property type="evidence" value="ECO:0007669"/>
    <property type="project" value="InterPro"/>
</dbReference>
<dbReference type="PROSITE" id="PS50885">
    <property type="entry name" value="HAMP"/>
    <property type="match status" value="1"/>
</dbReference>
<dbReference type="Proteomes" id="UP000650628">
    <property type="component" value="Unassembled WGS sequence"/>
</dbReference>
<dbReference type="InterPro" id="IPR036097">
    <property type="entry name" value="HisK_dim/P_sf"/>
</dbReference>
<proteinExistence type="predicted"/>
<evidence type="ECO:0000256" key="6">
    <source>
        <dbReference type="ARBA" id="ARBA00022692"/>
    </source>
</evidence>
<dbReference type="SMART" id="SM00388">
    <property type="entry name" value="HisKA"/>
    <property type="match status" value="1"/>
</dbReference>
<dbReference type="Gene3D" id="3.30.565.10">
    <property type="entry name" value="Histidine kinase-like ATPase, C-terminal domain"/>
    <property type="match status" value="1"/>
</dbReference>
<evidence type="ECO:0000259" key="13">
    <source>
        <dbReference type="PROSITE" id="PS50109"/>
    </source>
</evidence>
<dbReference type="SMART" id="SM00387">
    <property type="entry name" value="HATPase_c"/>
    <property type="match status" value="1"/>
</dbReference>